<dbReference type="EMBL" id="CAKOGP040001803">
    <property type="protein sequence ID" value="CAJ1952342.1"/>
    <property type="molecule type" value="Genomic_DNA"/>
</dbReference>
<evidence type="ECO:0000313" key="3">
    <source>
        <dbReference type="EMBL" id="CAJ1952342.1"/>
    </source>
</evidence>
<accession>A0AAD2FT64</accession>
<dbReference type="AlphaFoldDB" id="A0AAD2FT64"/>
<feature type="compositionally biased region" description="Polar residues" evidence="1">
    <location>
        <begin position="118"/>
        <end position="127"/>
    </location>
</feature>
<gene>
    <name evidence="3" type="ORF">CYCCA115_LOCUS13504</name>
</gene>
<feature type="chain" id="PRO_5042292527" evidence="2">
    <location>
        <begin position="27"/>
        <end position="148"/>
    </location>
</feature>
<proteinExistence type="predicted"/>
<organism evidence="3 4">
    <name type="scientific">Cylindrotheca closterium</name>
    <dbReference type="NCBI Taxonomy" id="2856"/>
    <lineage>
        <taxon>Eukaryota</taxon>
        <taxon>Sar</taxon>
        <taxon>Stramenopiles</taxon>
        <taxon>Ochrophyta</taxon>
        <taxon>Bacillariophyta</taxon>
        <taxon>Bacillariophyceae</taxon>
        <taxon>Bacillariophycidae</taxon>
        <taxon>Bacillariales</taxon>
        <taxon>Bacillariaceae</taxon>
        <taxon>Cylindrotheca</taxon>
    </lineage>
</organism>
<name>A0AAD2FT64_9STRA</name>
<evidence type="ECO:0000256" key="2">
    <source>
        <dbReference type="SAM" id="SignalP"/>
    </source>
</evidence>
<reference evidence="3" key="1">
    <citation type="submission" date="2023-08" db="EMBL/GenBank/DDBJ databases">
        <authorList>
            <person name="Audoor S."/>
            <person name="Bilcke G."/>
        </authorList>
    </citation>
    <scope>NUCLEOTIDE SEQUENCE</scope>
</reference>
<evidence type="ECO:0000256" key="1">
    <source>
        <dbReference type="SAM" id="MobiDB-lite"/>
    </source>
</evidence>
<protein>
    <submittedName>
        <fullName evidence="3">Uncharacterized protein</fullName>
    </submittedName>
</protein>
<feature type="region of interest" description="Disordered" evidence="1">
    <location>
        <begin position="95"/>
        <end position="148"/>
    </location>
</feature>
<keyword evidence="2" id="KW-0732">Signal</keyword>
<feature type="signal peptide" evidence="2">
    <location>
        <begin position="1"/>
        <end position="26"/>
    </location>
</feature>
<sequence length="148" mass="15484">MASSRPSSSLLTGLILAACLLSFVHGWGVTPKPWNTKPRITDTDNNSISGDRRIFLQSSLLSASTTVARFGPLSPQTAIAADNDDPFAALDSFAATVGSTPPNSLNPPPNPTSSSNPKGASQPTGPSDMSEALKDIRKQTKIDPRTHG</sequence>
<dbReference type="Proteomes" id="UP001295423">
    <property type="component" value="Unassembled WGS sequence"/>
</dbReference>
<keyword evidence="4" id="KW-1185">Reference proteome</keyword>
<dbReference type="PROSITE" id="PS51257">
    <property type="entry name" value="PROKAR_LIPOPROTEIN"/>
    <property type="match status" value="1"/>
</dbReference>
<feature type="compositionally biased region" description="Basic and acidic residues" evidence="1">
    <location>
        <begin position="131"/>
        <end position="148"/>
    </location>
</feature>
<evidence type="ECO:0000313" key="4">
    <source>
        <dbReference type="Proteomes" id="UP001295423"/>
    </source>
</evidence>
<comment type="caution">
    <text evidence="3">The sequence shown here is derived from an EMBL/GenBank/DDBJ whole genome shotgun (WGS) entry which is preliminary data.</text>
</comment>